<feature type="domain" description="DDH" evidence="9">
    <location>
        <begin position="350"/>
        <end position="504"/>
    </location>
</feature>
<comment type="cofactor">
    <cofactor evidence="7">
        <name>Mn(2+)</name>
        <dbReference type="ChEBI" id="CHEBI:29035"/>
    </cofactor>
    <text evidence="7">For phosphodiesterase activity, probably binds 2 Mn(2+) per subunit.</text>
</comment>
<dbReference type="PANTHER" id="PTHR47618">
    <property type="entry name" value="BIFUNCTIONAL OLIGORIBONUCLEASE AND PAP PHOSPHATASE NRNA"/>
    <property type="match status" value="1"/>
</dbReference>
<keyword evidence="7" id="KW-0464">Manganese</keyword>
<feature type="binding site" evidence="7">
    <location>
        <position position="507"/>
    </location>
    <ligand>
        <name>Mn(2+)</name>
        <dbReference type="ChEBI" id="CHEBI:29035"/>
        <label>2</label>
    </ligand>
</feature>
<comment type="function">
    <text evidence="6">Has phosphodiesterase (PDE) activity against cyclic-di-AMP (c-di-AMP).</text>
</comment>
<evidence type="ECO:0000259" key="9">
    <source>
        <dbReference type="Pfam" id="PF01368"/>
    </source>
</evidence>
<dbReference type="Gene3D" id="3.10.310.30">
    <property type="match status" value="1"/>
</dbReference>
<keyword evidence="6" id="KW-0378">Hydrolase</keyword>
<evidence type="ECO:0000256" key="1">
    <source>
        <dbReference type="ARBA" id="ARBA00004651"/>
    </source>
</evidence>
<gene>
    <name evidence="12" type="ORF">CcarbDRAFT_4528</name>
</gene>
<dbReference type="Gene3D" id="3.90.1640.10">
    <property type="entry name" value="inorganic pyrophosphatase (n-terminal core)"/>
    <property type="match status" value="1"/>
</dbReference>
<dbReference type="EMBL" id="ACVI01000114">
    <property type="protein sequence ID" value="EET85030.1"/>
    <property type="molecule type" value="Genomic_DNA"/>
</dbReference>
<feature type="transmembrane region" description="Helical" evidence="8">
    <location>
        <begin position="32"/>
        <end position="50"/>
    </location>
</feature>
<dbReference type="PANTHER" id="PTHR47618:SF2">
    <property type="entry name" value="CYCLIC-DI-AMP PHOSPHODIESTERASE GDPP"/>
    <property type="match status" value="1"/>
</dbReference>
<feature type="binding site" evidence="7">
    <location>
        <position position="428"/>
    </location>
    <ligand>
        <name>Mn(2+)</name>
        <dbReference type="ChEBI" id="CHEBI:29035"/>
        <label>2</label>
    </ligand>
</feature>
<dbReference type="SUPFAM" id="SSF64182">
    <property type="entry name" value="DHH phosphoesterases"/>
    <property type="match status" value="1"/>
</dbReference>
<feature type="transmembrane region" description="Helical" evidence="8">
    <location>
        <begin position="7"/>
        <end position="26"/>
    </location>
</feature>
<dbReference type="PIRSF" id="PIRSF026583">
    <property type="entry name" value="YybT"/>
    <property type="match status" value="1"/>
</dbReference>
<feature type="binding site" evidence="7">
    <location>
        <position position="355"/>
    </location>
    <ligand>
        <name>Mn(2+)</name>
        <dbReference type="ChEBI" id="CHEBI:29035"/>
        <label>1</label>
    </ligand>
</feature>
<keyword evidence="4 8" id="KW-1133">Transmembrane helix</keyword>
<feature type="domain" description="DHHA1" evidence="10">
    <location>
        <begin position="578"/>
        <end position="653"/>
    </location>
</feature>
<reference evidence="12 13" key="1">
    <citation type="submission" date="2009-06" db="EMBL/GenBank/DDBJ databases">
        <title>The draft genome of Clostridium carboxidivorans P7.</title>
        <authorList>
            <consortium name="US DOE Joint Genome Institute (JGI-PGF)"/>
            <person name="Lucas S."/>
            <person name="Copeland A."/>
            <person name="Lapidus A."/>
            <person name="Glavina del Rio T."/>
            <person name="Tice H."/>
            <person name="Bruce D."/>
            <person name="Goodwin L."/>
            <person name="Pitluck S."/>
            <person name="Larimer F."/>
            <person name="Land M.L."/>
            <person name="Hauser L."/>
            <person name="Hemme C.L."/>
        </authorList>
    </citation>
    <scope>NUCLEOTIDE SEQUENCE [LARGE SCALE GENOMIC DNA]</scope>
    <source>
        <strain evidence="12 13">P7</strain>
    </source>
</reference>
<dbReference type="FunFam" id="3.90.1640.10:FF:000002">
    <property type="entry name" value="Cyclic-di-AMP phosphodiesterase"/>
    <property type="match status" value="1"/>
</dbReference>
<comment type="caution">
    <text evidence="12">The sequence shown here is derived from an EMBL/GenBank/DDBJ whole genome shotgun (WGS) entry which is preliminary data.</text>
</comment>
<keyword evidence="2 6" id="KW-1003">Cell membrane</keyword>
<comment type="catalytic activity">
    <reaction evidence="6">
        <text>3',3'-c-di-AMP + H2O = 5'-O-phosphonoadenylyl-(3'-&gt;5')-adenosine + H(+)</text>
        <dbReference type="Rhea" id="RHEA:54420"/>
        <dbReference type="ChEBI" id="CHEBI:15377"/>
        <dbReference type="ChEBI" id="CHEBI:15378"/>
        <dbReference type="ChEBI" id="CHEBI:71500"/>
        <dbReference type="ChEBI" id="CHEBI:138171"/>
    </reaction>
</comment>
<dbReference type="Pfam" id="PF02272">
    <property type="entry name" value="DHHA1"/>
    <property type="match status" value="1"/>
</dbReference>
<dbReference type="AlphaFoldDB" id="C6Q0G1"/>
<dbReference type="GO" id="GO:0005886">
    <property type="term" value="C:plasma membrane"/>
    <property type="evidence" value="ECO:0007669"/>
    <property type="project" value="UniProtKB-SubCell"/>
</dbReference>
<dbReference type="KEGG" id="cck:Ccar_20615"/>
<dbReference type="Proteomes" id="UP000004198">
    <property type="component" value="Unassembled WGS sequence"/>
</dbReference>
<dbReference type="RefSeq" id="WP_007063413.1">
    <property type="nucleotide sequence ID" value="NZ_ACVI01000114.1"/>
</dbReference>
<dbReference type="GO" id="GO:0106409">
    <property type="term" value="F:cyclic-di-AMP phosphodiesterase activity"/>
    <property type="evidence" value="ECO:0007669"/>
    <property type="project" value="RHEA"/>
</dbReference>
<evidence type="ECO:0000256" key="5">
    <source>
        <dbReference type="ARBA" id="ARBA00023136"/>
    </source>
</evidence>
<keyword evidence="5 6" id="KW-0472">Membrane</keyword>
<dbReference type="Pfam" id="PF01368">
    <property type="entry name" value="DHH"/>
    <property type="match status" value="1"/>
</dbReference>
<dbReference type="Gene3D" id="3.30.450.20">
    <property type="entry name" value="PAS domain"/>
    <property type="match status" value="1"/>
</dbReference>
<organism evidence="12 13">
    <name type="scientific">Clostridium carboxidivorans P7</name>
    <dbReference type="NCBI Taxonomy" id="536227"/>
    <lineage>
        <taxon>Bacteria</taxon>
        <taxon>Bacillati</taxon>
        <taxon>Bacillota</taxon>
        <taxon>Clostridia</taxon>
        <taxon>Eubacteriales</taxon>
        <taxon>Clostridiaceae</taxon>
        <taxon>Clostridium</taxon>
    </lineage>
</organism>
<evidence type="ECO:0000256" key="4">
    <source>
        <dbReference type="ARBA" id="ARBA00022989"/>
    </source>
</evidence>
<keyword evidence="7" id="KW-0479">Metal-binding</keyword>
<accession>C6Q0G1</accession>
<keyword evidence="3 8" id="KW-0812">Transmembrane</keyword>
<feature type="binding site" evidence="7">
    <location>
        <position position="428"/>
    </location>
    <ligand>
        <name>Mn(2+)</name>
        <dbReference type="ChEBI" id="CHEBI:29035"/>
        <label>1</label>
    </ligand>
</feature>
<comment type="similarity">
    <text evidence="6">Belongs to the GdpP/PdeA phosphodiesterase family.</text>
</comment>
<dbReference type="GO" id="GO:0003676">
    <property type="term" value="F:nucleic acid binding"/>
    <property type="evidence" value="ECO:0007669"/>
    <property type="project" value="UniProtKB-UniRule"/>
</dbReference>
<evidence type="ECO:0000256" key="2">
    <source>
        <dbReference type="ARBA" id="ARBA00022475"/>
    </source>
</evidence>
<name>C6Q0G1_9CLOT</name>
<evidence type="ECO:0000313" key="13">
    <source>
        <dbReference type="Proteomes" id="UP000004198"/>
    </source>
</evidence>
<feature type="binding site" evidence="7">
    <location>
        <position position="361"/>
    </location>
    <ligand>
        <name>Mn(2+)</name>
        <dbReference type="ChEBI" id="CHEBI:29035"/>
        <label>2</label>
    </ligand>
</feature>
<feature type="binding site" evidence="7">
    <location>
        <position position="359"/>
    </location>
    <ligand>
        <name>Mn(2+)</name>
        <dbReference type="ChEBI" id="CHEBI:29035"/>
        <label>1</label>
    </ligand>
</feature>
<dbReference type="STRING" id="536227.Ccar_20615"/>
<dbReference type="EC" id="3.1.4.-" evidence="6"/>
<dbReference type="eggNOG" id="COG3887">
    <property type="taxonomic scope" value="Bacteria"/>
</dbReference>
<dbReference type="Pfam" id="PF21370">
    <property type="entry name" value="PAS_GdpP"/>
    <property type="match status" value="1"/>
</dbReference>
<dbReference type="GO" id="GO:0016787">
    <property type="term" value="F:hydrolase activity"/>
    <property type="evidence" value="ECO:0007669"/>
    <property type="project" value="UniProtKB-UniRule"/>
</dbReference>
<protein>
    <recommendedName>
        <fullName evidence="6">Cyclic-di-AMP phosphodiesterase</fullName>
        <ecNumber evidence="6">3.1.4.-</ecNumber>
    </recommendedName>
</protein>
<dbReference type="InterPro" id="IPR014528">
    <property type="entry name" value="GdpP/PdeA"/>
</dbReference>
<dbReference type="InterPro" id="IPR001667">
    <property type="entry name" value="DDH_dom"/>
</dbReference>
<dbReference type="Pfam" id="PF24898">
    <property type="entry name" value="GGDEF_GdpP"/>
    <property type="match status" value="1"/>
</dbReference>
<evidence type="ECO:0000313" key="12">
    <source>
        <dbReference type="EMBL" id="EET85030.1"/>
    </source>
</evidence>
<evidence type="ECO:0000256" key="6">
    <source>
        <dbReference type="PIRNR" id="PIRNR026583"/>
    </source>
</evidence>
<evidence type="ECO:0000256" key="3">
    <source>
        <dbReference type="ARBA" id="ARBA00022692"/>
    </source>
</evidence>
<sequence>MDKKYNYFITGNKVYMIIIAILISVIIVYRHFYIGIVFISLYIILVVYNMKNTKVRQTEWKKFIENFSSQLDNATRNTLVKMPFPLIMIDKKGEILWYNQKYSYIIKNEDILGKNINGVIKEINLRQILDGKKNMMKNVKLKENYYDIYSNVVDISDNLEDRIILLYLYDVTQMLKIVKNLELNKYTIMLMEVDNFHDVIKTIEEGQRPLIVAEIERTINCYAQSLNAMMRKYDDNKYVLCVQDNYVEKEMEKKFEILDNIREINMGNKLAVTLSIGVGRGGETPLQNENFAASAKELALGRGGDQTVVKNGEKLSFYGGKTKEVEKRTKVRARVIAHALVELINASSDVFIMGHINPDIDCLGAAVGIYSTIKFLKKDCHIVLEETNSSINLILEKIKNEEDYEKVFISSKECIDNMKYNSLLILVDVHSRGYVQDIKVVDAFEKIVIIDHHRKSTDFVEGALLSYIEPYASSTSELVTEMLQYMVEKPKIKIIEAEALLAGICVDTKNFCFKTGVRTFEAASFLRRLGADTVDVKKFFADDLDTYLKRAEIIKSAEIFNNIAIAVCPNEIEDIVLAAQAADELLNITGIKASFVFVKIKDNVCISGRSLGEVNVQVILESLGGGGHMTMAGATIKKVTLDEALKKLKDAIGKYIMEGEE</sequence>
<dbReference type="InterPro" id="IPR003156">
    <property type="entry name" value="DHHA1_dom"/>
</dbReference>
<dbReference type="InterPro" id="IPR049553">
    <property type="entry name" value="GdpP-like_PAS"/>
</dbReference>
<dbReference type="InterPro" id="IPR038763">
    <property type="entry name" value="DHH_sf"/>
</dbReference>
<evidence type="ECO:0000256" key="7">
    <source>
        <dbReference type="PIRSR" id="PIRSR026583-50"/>
    </source>
</evidence>
<keyword evidence="13" id="KW-1185">Reference proteome</keyword>
<evidence type="ECO:0000259" key="11">
    <source>
        <dbReference type="Pfam" id="PF21370"/>
    </source>
</evidence>
<evidence type="ECO:0000256" key="8">
    <source>
        <dbReference type="SAM" id="Phobius"/>
    </source>
</evidence>
<dbReference type="PATRIC" id="fig|536227.13.peg.4289"/>
<dbReference type="GO" id="GO:0046872">
    <property type="term" value="F:metal ion binding"/>
    <property type="evidence" value="ECO:0007669"/>
    <property type="project" value="UniProtKB-KW"/>
</dbReference>
<dbReference type="InterPro" id="IPR051319">
    <property type="entry name" value="Oligoribo/pAp-PDE_c-di-AMP_PDE"/>
</dbReference>
<feature type="binding site" evidence="7">
    <location>
        <position position="452"/>
    </location>
    <ligand>
        <name>Mn(2+)</name>
        <dbReference type="ChEBI" id="CHEBI:29035"/>
        <label>2</label>
    </ligand>
</feature>
<comment type="subcellular location">
    <subcellularLocation>
        <location evidence="1">Cell membrane</location>
        <topology evidence="1">Multi-pass membrane protein</topology>
    </subcellularLocation>
</comment>
<dbReference type="OrthoDB" id="9759476at2"/>
<feature type="domain" description="Cyclic-di-AMP phosphodiesterase GdpP-like PAS" evidence="11">
    <location>
        <begin position="73"/>
        <end position="150"/>
    </location>
</feature>
<evidence type="ECO:0000259" key="10">
    <source>
        <dbReference type="Pfam" id="PF02272"/>
    </source>
</evidence>
<proteinExistence type="inferred from homology"/>